<dbReference type="SMART" id="SM00513">
    <property type="entry name" value="SAP"/>
    <property type="match status" value="1"/>
</dbReference>
<proteinExistence type="predicted"/>
<reference evidence="3 4" key="1">
    <citation type="submission" date="2024-02" db="EMBL/GenBank/DDBJ databases">
        <authorList>
            <person name="Chen Y."/>
            <person name="Shah S."/>
            <person name="Dougan E. K."/>
            <person name="Thang M."/>
            <person name="Chan C."/>
        </authorList>
    </citation>
    <scope>NUCLEOTIDE SEQUENCE [LARGE SCALE GENOMIC DNA]</scope>
</reference>
<feature type="domain" description="SAP" evidence="2">
    <location>
        <begin position="488"/>
        <end position="522"/>
    </location>
</feature>
<dbReference type="InterPro" id="IPR036361">
    <property type="entry name" value="SAP_dom_sf"/>
</dbReference>
<dbReference type="EMBL" id="CAXAMN010016458">
    <property type="protein sequence ID" value="CAK9048261.1"/>
    <property type="molecule type" value="Genomic_DNA"/>
</dbReference>
<name>A0ABP0MAX6_9DINO</name>
<organism evidence="3 4">
    <name type="scientific">Durusdinium trenchii</name>
    <dbReference type="NCBI Taxonomy" id="1381693"/>
    <lineage>
        <taxon>Eukaryota</taxon>
        <taxon>Sar</taxon>
        <taxon>Alveolata</taxon>
        <taxon>Dinophyceae</taxon>
        <taxon>Suessiales</taxon>
        <taxon>Symbiodiniaceae</taxon>
        <taxon>Durusdinium</taxon>
    </lineage>
</organism>
<gene>
    <name evidence="3" type="ORF">CCMP2556_LOCUS24879</name>
</gene>
<dbReference type="Gene3D" id="3.30.65.10">
    <property type="entry name" value="Bacterial Topoisomerase I, domain 1"/>
    <property type="match status" value="1"/>
</dbReference>
<dbReference type="Gene3D" id="1.10.720.30">
    <property type="entry name" value="SAP domain"/>
    <property type="match status" value="1"/>
</dbReference>
<dbReference type="Pfam" id="PF02037">
    <property type="entry name" value="SAP"/>
    <property type="match status" value="1"/>
</dbReference>
<evidence type="ECO:0000313" key="4">
    <source>
        <dbReference type="Proteomes" id="UP001642484"/>
    </source>
</evidence>
<dbReference type="InterPro" id="IPR003034">
    <property type="entry name" value="SAP_dom"/>
</dbReference>
<evidence type="ECO:0000259" key="2">
    <source>
        <dbReference type="PROSITE" id="PS50800"/>
    </source>
</evidence>
<feature type="region of interest" description="Disordered" evidence="1">
    <location>
        <begin position="551"/>
        <end position="573"/>
    </location>
</feature>
<evidence type="ECO:0000313" key="3">
    <source>
        <dbReference type="EMBL" id="CAK9048261.1"/>
    </source>
</evidence>
<dbReference type="Proteomes" id="UP001642484">
    <property type="component" value="Unassembled WGS sequence"/>
</dbReference>
<evidence type="ECO:0000256" key="1">
    <source>
        <dbReference type="SAM" id="MobiDB-lite"/>
    </source>
</evidence>
<protein>
    <recommendedName>
        <fullName evidence="2">SAP domain-containing protein</fullName>
    </recommendedName>
</protein>
<dbReference type="PROSITE" id="PS50800">
    <property type="entry name" value="SAP"/>
    <property type="match status" value="1"/>
</dbReference>
<comment type="caution">
    <text evidence="3">The sequence shown here is derived from an EMBL/GenBank/DDBJ whole genome shotgun (WGS) entry which is preliminary data.</text>
</comment>
<feature type="compositionally biased region" description="Low complexity" evidence="1">
    <location>
        <begin position="348"/>
        <end position="361"/>
    </location>
</feature>
<keyword evidence="4" id="KW-1185">Reference proteome</keyword>
<accession>A0ABP0MAX6</accession>
<dbReference type="SUPFAM" id="SSF68906">
    <property type="entry name" value="SAP domain"/>
    <property type="match status" value="1"/>
</dbReference>
<sequence length="730" mass="82420">MDQSGKPFYKDDEIVCDRDGIPHYTGVQPHLMREYRRRVLFAYNNLEGEGDDATKEARDLGKKQSRFAKRLIDALHGEAWRACEELLEDPVKLKEKDGYKHVFACLQSIEKVGVLKKMEAFDNYFKKTYRQRGTPIDLFLRRRSQAWSELIDVAEGVSMSEDLRAYFLLEQVNIGREERRSILLANQSNYTIEGIEKVIISHLPRKARAMERSAHYAHAMNDEEIDGDEEAFALEDDEQEFLDPELGLDEEAFEVDDTLPSDDGGSQDEEIYEAFTVMDNHRKTYKDSRRKLREIQKSRGYFRGDFTGDFKGEMVEERRQAVAAEKARTRCAACGRLGHWAGDSACAKSSKSGPQRGSSSSKGKKKGGGKDRAYMVGEAPLYFTLGSEEEYEEAFCNMVSTPVDEEETEMQQDGGLSDLDFRRKKAVDARSETHSEAASVGWEKIEDSYGAAAPTTPWGSTELPAADLRAGVQTLQVPSFAEVRPSNLEDMKLRDLQAECEAWGIHISGKKADLKERLEKLFMGQLILRKGCTTKYVRLKLMDGSPKRATKGYAGAVPDDQAPIRPKSKAAAKPMPRVLREALHGLQAPEGPKEPKVKAPPPQRKIHDDGADTFRSLSDERLFRRDLETRLAEAAVIAAEERLYTEFLDPRTGIRMPSVFKVGEMAPSVYCPACGQPMVLRRNKRDDGLFFGCSRFNAGCRGTRRFEDVVEEYEGRQQKQSPSSSGLVRR</sequence>
<feature type="region of interest" description="Disordered" evidence="1">
    <location>
        <begin position="343"/>
        <end position="371"/>
    </location>
</feature>
<feature type="region of interest" description="Disordered" evidence="1">
    <location>
        <begin position="585"/>
        <end position="610"/>
    </location>
</feature>